<evidence type="ECO:0000313" key="2">
    <source>
        <dbReference type="EMBL" id="GKV21650.1"/>
    </source>
</evidence>
<evidence type="ECO:0000313" key="3">
    <source>
        <dbReference type="Proteomes" id="UP001054252"/>
    </source>
</evidence>
<sequence>MEHHQDKVQAAALNHHLPQVLLSGSFDHYIIMKGRRVPSHSGFRWSVMVDLEILAWDPHTEHSFVVCAFNLVAWVIFLVQIFKTLFSPIQIFKTRVSSLLKRNKRRLPIILGLNIPSFDSVSFEDGSVRGFDIRAAKSDKCSESQLSFTLHAHDKAVCTVSYGPAAPNVKPSLIPWPDYLSLYCNIVLDYSQLLVTESTDKMVKLRDLSNNQPSCVASQNPKAGAVYSISFSGDSPF</sequence>
<gene>
    <name evidence="2" type="ORF">SLEP1_g31608</name>
</gene>
<dbReference type="PANTHER" id="PTHR14091:SF0">
    <property type="entry name" value="PERIODIC TRYPTOPHAN PROTEIN 1 HOMOLOG"/>
    <property type="match status" value="1"/>
</dbReference>
<feature type="transmembrane region" description="Helical" evidence="1">
    <location>
        <begin position="63"/>
        <end position="86"/>
    </location>
</feature>
<keyword evidence="1" id="KW-0812">Transmembrane</keyword>
<dbReference type="InterPro" id="IPR044285">
    <property type="entry name" value="PWP1"/>
</dbReference>
<dbReference type="GO" id="GO:0006364">
    <property type="term" value="P:rRNA processing"/>
    <property type="evidence" value="ECO:0007669"/>
    <property type="project" value="InterPro"/>
</dbReference>
<keyword evidence="1" id="KW-1133">Transmembrane helix</keyword>
<dbReference type="InterPro" id="IPR036322">
    <property type="entry name" value="WD40_repeat_dom_sf"/>
</dbReference>
<keyword evidence="1" id="KW-0472">Membrane</keyword>
<organism evidence="2 3">
    <name type="scientific">Rubroshorea leprosula</name>
    <dbReference type="NCBI Taxonomy" id="152421"/>
    <lineage>
        <taxon>Eukaryota</taxon>
        <taxon>Viridiplantae</taxon>
        <taxon>Streptophyta</taxon>
        <taxon>Embryophyta</taxon>
        <taxon>Tracheophyta</taxon>
        <taxon>Spermatophyta</taxon>
        <taxon>Magnoliopsida</taxon>
        <taxon>eudicotyledons</taxon>
        <taxon>Gunneridae</taxon>
        <taxon>Pentapetalae</taxon>
        <taxon>rosids</taxon>
        <taxon>malvids</taxon>
        <taxon>Malvales</taxon>
        <taxon>Dipterocarpaceae</taxon>
        <taxon>Rubroshorea</taxon>
    </lineage>
</organism>
<dbReference type="AlphaFoldDB" id="A0AAV5K9I5"/>
<accession>A0AAV5K9I5</accession>
<dbReference type="InterPro" id="IPR015943">
    <property type="entry name" value="WD40/YVTN_repeat-like_dom_sf"/>
</dbReference>
<dbReference type="Gene3D" id="2.130.10.10">
    <property type="entry name" value="YVTN repeat-like/Quinoprotein amine dehydrogenase"/>
    <property type="match status" value="1"/>
</dbReference>
<name>A0AAV5K9I5_9ROSI</name>
<evidence type="ECO:0000256" key="1">
    <source>
        <dbReference type="SAM" id="Phobius"/>
    </source>
</evidence>
<protein>
    <submittedName>
        <fullName evidence="2">Uncharacterized protein</fullName>
    </submittedName>
</protein>
<comment type="caution">
    <text evidence="2">The sequence shown here is derived from an EMBL/GenBank/DDBJ whole genome shotgun (WGS) entry which is preliminary data.</text>
</comment>
<dbReference type="EMBL" id="BPVZ01000058">
    <property type="protein sequence ID" value="GKV21650.1"/>
    <property type="molecule type" value="Genomic_DNA"/>
</dbReference>
<proteinExistence type="predicted"/>
<keyword evidence="3" id="KW-1185">Reference proteome</keyword>
<dbReference type="PANTHER" id="PTHR14091">
    <property type="entry name" value="PERIODIC TRYPTOPHAN PROTEIN 1"/>
    <property type="match status" value="1"/>
</dbReference>
<dbReference type="GO" id="GO:0005634">
    <property type="term" value="C:nucleus"/>
    <property type="evidence" value="ECO:0007669"/>
    <property type="project" value="TreeGrafter"/>
</dbReference>
<dbReference type="Proteomes" id="UP001054252">
    <property type="component" value="Unassembled WGS sequence"/>
</dbReference>
<dbReference type="SUPFAM" id="SSF50978">
    <property type="entry name" value="WD40 repeat-like"/>
    <property type="match status" value="1"/>
</dbReference>
<reference evidence="2 3" key="1">
    <citation type="journal article" date="2021" name="Commun. Biol.">
        <title>The genome of Shorea leprosula (Dipterocarpaceae) highlights the ecological relevance of drought in aseasonal tropical rainforests.</title>
        <authorList>
            <person name="Ng K.K.S."/>
            <person name="Kobayashi M.J."/>
            <person name="Fawcett J.A."/>
            <person name="Hatakeyama M."/>
            <person name="Paape T."/>
            <person name="Ng C.H."/>
            <person name="Ang C.C."/>
            <person name="Tnah L.H."/>
            <person name="Lee C.T."/>
            <person name="Nishiyama T."/>
            <person name="Sese J."/>
            <person name="O'Brien M.J."/>
            <person name="Copetti D."/>
            <person name="Mohd Noor M.I."/>
            <person name="Ong R.C."/>
            <person name="Putra M."/>
            <person name="Sireger I.Z."/>
            <person name="Indrioko S."/>
            <person name="Kosugi Y."/>
            <person name="Izuno A."/>
            <person name="Isagi Y."/>
            <person name="Lee S.L."/>
            <person name="Shimizu K.K."/>
        </authorList>
    </citation>
    <scope>NUCLEOTIDE SEQUENCE [LARGE SCALE GENOMIC DNA]</scope>
    <source>
        <strain evidence="2">214</strain>
    </source>
</reference>